<evidence type="ECO:0000313" key="5">
    <source>
        <dbReference type="Proteomes" id="UP001390339"/>
    </source>
</evidence>
<evidence type="ECO:0000256" key="1">
    <source>
        <dbReference type="ARBA" id="ARBA00022737"/>
    </source>
</evidence>
<name>A0ABR2J872_9PEZI</name>
<protein>
    <recommendedName>
        <fullName evidence="3">Nephrocystin 3-like N-terminal domain-containing protein</fullName>
    </recommendedName>
</protein>
<dbReference type="Pfam" id="PF24883">
    <property type="entry name" value="NPHP3_N"/>
    <property type="match status" value="1"/>
</dbReference>
<accession>A0ABR2J872</accession>
<proteinExistence type="predicted"/>
<evidence type="ECO:0000313" key="4">
    <source>
        <dbReference type="EMBL" id="KAK8873622.1"/>
    </source>
</evidence>
<comment type="caution">
    <text evidence="4">The sequence shown here is derived from an EMBL/GenBank/DDBJ whole genome shotgun (WGS) entry which is preliminary data.</text>
</comment>
<sequence>MDPVSAVGVAAAAAQFIAIGIKAARLCKEIRDNADCATDQNKALESLVREARDSRKELLSRPPQRVPRRISDLATKCTQAADELLQLLEAVRGAGANKNASTVRKLFRVMKEKKQIEKMERSIQDKEKLLQALLIDDIWQVLKRPHLFSTLDARVQEILEGLNSLQVASKTDNTQLLKEIETIPTKMGSRFDELETAVKARLDQTDQASARLHEESRHLDFHNEFMKSLFFPDMTLRESEIKTAAPGTLDWIYGQFPNTATAKNNSFEDKRISFEEFIDWLRYESSEYWISGKLGSGKSTLMSYIRNDRNTKKLLRVWSRDKDVLVLSFFFWRLGTELQNTMTGLLRSLLYQICEEKGGTSKDEICQFILSIESTLGFERHSIPTWTEKSLRVAFNVALSLVKDEHICIFIDGLDEYVGDYDDLFSFLRGIQEGHNIKLCVSSRPEVPLVRRLVHSKQLRLQDFNYADIWCFAKSRLESNNMDIQVIRNGSDYIATQIAQNAEGVFLWAILVTQAAIQGAESGDDADIILRRIAKTPKAIEDIFASMLGKIDEFHAESLMFYSRLLEIANSVLDEAPKAIYCREHILSVPVLTAARAGVTFESDTSFASLCQQTEWQVTARSAGLMEIRNRKRYGWEETNWKSGHDWVDSSELVETNVWAHGFIDQLQRQGLEHTTPYPSVLQYETRYVDWVHRSAYEALNDSQNVQKLSLPNISYEEGCKRLLESYLRWIAFAPSYGQIINGFYTTLTTLRVQNLFYILRHLEDEGYSMANSAAQQLFHMTKHMGMVDLRSGLSPENVPWPAYVVFWILCGQSLPSYIESHGHEAASVVRAILYRNGFLAAKASSIHLDLLDYMKSWSRAYVPAENSGYTTLLYGEMRVAVPYSNLVSYATLVGIEGSAAAREEKMVMAEFARLVKRSSPEELSLSEDYHQVQINHGDEELDQRSHKPLRINKLLDISRNMRLYLDVAGTKRLTIQFSAIAYHSYHDDLSADYDEGYEPLQLVCHPKPGTWKSPYPSTLGKQRLGELLDPIVLKPRKRTSMSLLRNLRLDRKISEDEPYESSTVAVVRCYEKRFLQCFRMVVEDIQTNEQQLSSTEQLLAFACICTDVLDLFRSMHSESYKGVGTKARWAWRVQ</sequence>
<keyword evidence="5" id="KW-1185">Reference proteome</keyword>
<dbReference type="InterPro" id="IPR027417">
    <property type="entry name" value="P-loop_NTPase"/>
</dbReference>
<gene>
    <name evidence="4" type="ORF">PGQ11_004136</name>
</gene>
<dbReference type="PANTHER" id="PTHR10039">
    <property type="entry name" value="AMELOGENIN"/>
    <property type="match status" value="1"/>
</dbReference>
<dbReference type="EMBL" id="JAPCWZ010000003">
    <property type="protein sequence ID" value="KAK8873622.1"/>
    <property type="molecule type" value="Genomic_DNA"/>
</dbReference>
<dbReference type="PANTHER" id="PTHR10039:SF5">
    <property type="entry name" value="NACHT DOMAIN-CONTAINING PROTEIN"/>
    <property type="match status" value="1"/>
</dbReference>
<reference evidence="4 5" key="1">
    <citation type="journal article" date="2024" name="IMA Fungus">
        <title>Apiospora arundinis, a panoply of carbohydrate-active enzymes and secondary metabolites.</title>
        <authorList>
            <person name="Sorensen T."/>
            <person name="Petersen C."/>
            <person name="Muurmann A.T."/>
            <person name="Christiansen J.V."/>
            <person name="Brundto M.L."/>
            <person name="Overgaard C.K."/>
            <person name="Boysen A.T."/>
            <person name="Wollenberg R.D."/>
            <person name="Larsen T.O."/>
            <person name="Sorensen J.L."/>
            <person name="Nielsen K.L."/>
            <person name="Sondergaard T.E."/>
        </authorList>
    </citation>
    <scope>NUCLEOTIDE SEQUENCE [LARGE SCALE GENOMIC DNA]</scope>
    <source>
        <strain evidence="4 5">AAU 773</strain>
    </source>
</reference>
<feature type="domain" description="Nephrocystin 3-like N-terminal" evidence="3">
    <location>
        <begin position="275"/>
        <end position="444"/>
    </location>
</feature>
<organism evidence="4 5">
    <name type="scientific">Apiospora arundinis</name>
    <dbReference type="NCBI Taxonomy" id="335852"/>
    <lineage>
        <taxon>Eukaryota</taxon>
        <taxon>Fungi</taxon>
        <taxon>Dikarya</taxon>
        <taxon>Ascomycota</taxon>
        <taxon>Pezizomycotina</taxon>
        <taxon>Sordariomycetes</taxon>
        <taxon>Xylariomycetidae</taxon>
        <taxon>Amphisphaeriales</taxon>
        <taxon>Apiosporaceae</taxon>
        <taxon>Apiospora</taxon>
    </lineage>
</organism>
<dbReference type="Proteomes" id="UP001390339">
    <property type="component" value="Unassembled WGS sequence"/>
</dbReference>
<feature type="coiled-coil region" evidence="2">
    <location>
        <begin position="109"/>
        <end position="136"/>
    </location>
</feature>
<dbReference type="InterPro" id="IPR056884">
    <property type="entry name" value="NPHP3-like_N"/>
</dbReference>
<keyword evidence="2" id="KW-0175">Coiled coil</keyword>
<evidence type="ECO:0000256" key="2">
    <source>
        <dbReference type="SAM" id="Coils"/>
    </source>
</evidence>
<feature type="coiled-coil region" evidence="2">
    <location>
        <begin position="27"/>
        <end position="61"/>
    </location>
</feature>
<keyword evidence="1" id="KW-0677">Repeat</keyword>
<dbReference type="SUPFAM" id="SSF52540">
    <property type="entry name" value="P-loop containing nucleoside triphosphate hydrolases"/>
    <property type="match status" value="1"/>
</dbReference>
<evidence type="ECO:0000259" key="3">
    <source>
        <dbReference type="Pfam" id="PF24883"/>
    </source>
</evidence>
<dbReference type="Gene3D" id="3.40.50.300">
    <property type="entry name" value="P-loop containing nucleotide triphosphate hydrolases"/>
    <property type="match status" value="1"/>
</dbReference>